<evidence type="ECO:0000313" key="1">
    <source>
        <dbReference type="EMBL" id="RDB35866.1"/>
    </source>
</evidence>
<protein>
    <submittedName>
        <fullName evidence="1">Uncharacterized protein</fullName>
    </submittedName>
</protein>
<dbReference type="AlphaFoldDB" id="A0A369KXG6"/>
<dbReference type="EMBL" id="QOVW01000072">
    <property type="protein sequence ID" value="RDB35866.1"/>
    <property type="molecule type" value="Genomic_DNA"/>
</dbReference>
<name>A0A369KXG6_9BACT</name>
<proteinExistence type="predicted"/>
<organism evidence="1 2">
    <name type="scientific">Spirobacillus cienkowskii</name>
    <dbReference type="NCBI Taxonomy" id="495820"/>
    <lineage>
        <taxon>Bacteria</taxon>
        <taxon>Pseudomonadati</taxon>
        <taxon>Bdellovibrionota</taxon>
        <taxon>Oligoflexia</taxon>
        <taxon>Silvanigrellales</taxon>
        <taxon>Spirobacillus</taxon>
    </lineage>
</organism>
<keyword evidence="2" id="KW-1185">Reference proteome</keyword>
<sequence>MKNRKILFTLSIILLFIQQNSFAYLYGAEITVLNQSNHDIIFRAGKIKNFITYKDVPLNVVSKVIPSKSNYTYSTSNNDYSGLLYQDNLTWIGVGTNNFELKEDKTFINNCKSYYKWKDYQLTLLYIHTGGAFWDMYSYFTPPEINSRDEKLKVNFFPFYNDAPVGKAGETGKLTITVTD</sequence>
<comment type="caution">
    <text evidence="1">The sequence shown here is derived from an EMBL/GenBank/DDBJ whole genome shotgun (WGS) entry which is preliminary data.</text>
</comment>
<evidence type="ECO:0000313" key="2">
    <source>
        <dbReference type="Proteomes" id="UP000253934"/>
    </source>
</evidence>
<accession>A0A369KXG6</accession>
<dbReference type="RefSeq" id="WP_338635893.1">
    <property type="nucleotide sequence ID" value="NZ_CP146516.1"/>
</dbReference>
<dbReference type="Proteomes" id="UP000253934">
    <property type="component" value="Unassembled WGS sequence"/>
</dbReference>
<gene>
    <name evidence="1" type="ORF">DCC88_07800</name>
</gene>
<reference evidence="1" key="1">
    <citation type="submission" date="2018-04" db="EMBL/GenBank/DDBJ databases">
        <title>Draft genome sequence of the Candidatus Spirobacillus cienkowskii, a pathogen of freshwater Daphnia species, reconstructed from hemolymph metagenomic reads.</title>
        <authorList>
            <person name="Bresciani L."/>
            <person name="Lemos L.N."/>
            <person name="Wale N."/>
            <person name="Lin J.Y."/>
            <person name="Fernandes G.R."/>
            <person name="Duffy M.A."/>
            <person name="Rodrigues J.M."/>
        </authorList>
    </citation>
    <scope>NUCLEOTIDE SEQUENCE [LARGE SCALE GENOMIC DNA]</scope>
    <source>
        <strain evidence="1">Binning01</strain>
    </source>
</reference>